<sequence>MGRKKDYRFDHLNEQIDLSYGVQFYARIVVGAIVGVGAVVGALAGLGLSFSALSPLAIGGIVGAVFPVSLVLVAIGLRRYYRDKINEFKKEEGIVEKDVIAAFIPPFLFATIASVATGVSLAATANAILPGVFATWWAIAAGAGISALALPTGIVTGATIASMFTGSIHESVTSNDYVLGPAA</sequence>
<proteinExistence type="predicted"/>
<name>A0A7L7YM86_9RICK</name>
<keyword evidence="1" id="KW-1133">Transmembrane helix</keyword>
<evidence type="ECO:0000313" key="3">
    <source>
        <dbReference type="Proteomes" id="UP000516514"/>
    </source>
</evidence>
<reference evidence="2 3" key="1">
    <citation type="submission" date="2020-09" db="EMBL/GenBank/DDBJ databases">
        <title>An Earliest Endosymbiont, Wolbachia massiliensis sp. nov., Strain PL13 From the Bed Bug (Cimex hemipterius), Type strain of a New supergroup T.</title>
        <authorList>
            <person name="Laidoudi Y."/>
            <person name="Levasseur A."/>
            <person name="Medkour H."/>
            <person name="Maaloum M."/>
            <person name="BenKhedher M."/>
            <person name="Sambou M."/>
            <person name="Bassene H."/>
            <person name="Davoust B."/>
            <person name="Fenollar F."/>
            <person name="Raoult D."/>
            <person name="Mediannikov O."/>
        </authorList>
    </citation>
    <scope>NUCLEOTIDE SEQUENCE [LARGE SCALE GENOMIC DNA]</scope>
    <source>
        <strain evidence="2 3">PL13</strain>
    </source>
</reference>
<keyword evidence="1" id="KW-0472">Membrane</keyword>
<dbReference type="AlphaFoldDB" id="A0A7L7YM86"/>
<feature type="transmembrane region" description="Helical" evidence="1">
    <location>
        <begin position="99"/>
        <end position="123"/>
    </location>
</feature>
<dbReference type="RefSeq" id="WP_191111124.1">
    <property type="nucleotide sequence ID" value="NZ_CP061738.1"/>
</dbReference>
<keyword evidence="3" id="KW-1185">Reference proteome</keyword>
<dbReference type="Proteomes" id="UP000516514">
    <property type="component" value="Chromosome"/>
</dbReference>
<protein>
    <submittedName>
        <fullName evidence="2">Uncharacterized protein</fullName>
    </submittedName>
</protein>
<feature type="transmembrane region" description="Helical" evidence="1">
    <location>
        <begin position="135"/>
        <end position="161"/>
    </location>
</feature>
<feature type="transmembrane region" description="Helical" evidence="1">
    <location>
        <begin position="24"/>
        <end position="50"/>
    </location>
</feature>
<dbReference type="EMBL" id="CP061738">
    <property type="protein sequence ID" value="QOD38324.1"/>
    <property type="molecule type" value="Genomic_DNA"/>
</dbReference>
<evidence type="ECO:0000313" key="2">
    <source>
        <dbReference type="EMBL" id="QOD38324.1"/>
    </source>
</evidence>
<organism evidence="2 3">
    <name type="scientific">Candidatus Wolbachia massiliensis</name>
    <dbReference type="NCBI Taxonomy" id="1845000"/>
    <lineage>
        <taxon>Bacteria</taxon>
        <taxon>Pseudomonadati</taxon>
        <taxon>Pseudomonadota</taxon>
        <taxon>Alphaproteobacteria</taxon>
        <taxon>Rickettsiales</taxon>
        <taxon>Anaplasmataceae</taxon>
        <taxon>Wolbachieae</taxon>
        <taxon>Wolbachia</taxon>
    </lineage>
</organism>
<dbReference type="KEGG" id="wms:ID128_00035"/>
<accession>A0A7L7YM86</accession>
<evidence type="ECO:0000256" key="1">
    <source>
        <dbReference type="SAM" id="Phobius"/>
    </source>
</evidence>
<keyword evidence="1" id="KW-0812">Transmembrane</keyword>
<gene>
    <name evidence="2" type="ORF">ID128_00035</name>
</gene>
<feature type="transmembrane region" description="Helical" evidence="1">
    <location>
        <begin position="56"/>
        <end position="78"/>
    </location>
</feature>